<dbReference type="Pfam" id="PF02771">
    <property type="entry name" value="Acyl-CoA_dh_N"/>
    <property type="match status" value="1"/>
</dbReference>
<organism evidence="8 9">
    <name type="scientific">Amycolatopsis thermophila</name>
    <dbReference type="NCBI Taxonomy" id="206084"/>
    <lineage>
        <taxon>Bacteria</taxon>
        <taxon>Bacillati</taxon>
        <taxon>Actinomycetota</taxon>
        <taxon>Actinomycetes</taxon>
        <taxon>Pseudonocardiales</taxon>
        <taxon>Pseudonocardiaceae</taxon>
        <taxon>Amycolatopsis</taxon>
    </lineage>
</organism>
<comment type="caution">
    <text evidence="8">The sequence shown here is derived from an EMBL/GenBank/DDBJ whole genome shotgun (WGS) entry which is preliminary data.</text>
</comment>
<evidence type="ECO:0000313" key="9">
    <source>
        <dbReference type="Proteomes" id="UP001229651"/>
    </source>
</evidence>
<dbReference type="InterPro" id="IPR036250">
    <property type="entry name" value="AcylCo_DH-like_C"/>
</dbReference>
<reference evidence="8 9" key="1">
    <citation type="submission" date="2023-07" db="EMBL/GenBank/DDBJ databases">
        <title>Sequencing the genomes of 1000 actinobacteria strains.</title>
        <authorList>
            <person name="Klenk H.-P."/>
        </authorList>
    </citation>
    <scope>NUCLEOTIDE SEQUENCE [LARGE SCALE GENOMIC DNA]</scope>
    <source>
        <strain evidence="8 9">DSM 45805</strain>
    </source>
</reference>
<dbReference type="PANTHER" id="PTHR43884:SF20">
    <property type="entry name" value="ACYL-COA DEHYDROGENASE FADE28"/>
    <property type="match status" value="1"/>
</dbReference>
<evidence type="ECO:0000259" key="7">
    <source>
        <dbReference type="Pfam" id="PF02771"/>
    </source>
</evidence>
<evidence type="ECO:0000259" key="6">
    <source>
        <dbReference type="Pfam" id="PF00441"/>
    </source>
</evidence>
<dbReference type="PANTHER" id="PTHR43884">
    <property type="entry name" value="ACYL-COA DEHYDROGENASE"/>
    <property type="match status" value="1"/>
</dbReference>
<name>A0ABU0F561_9PSEU</name>
<dbReference type="Gene3D" id="1.20.140.10">
    <property type="entry name" value="Butyryl-CoA Dehydrogenase, subunit A, domain 3"/>
    <property type="match status" value="1"/>
</dbReference>
<keyword evidence="5" id="KW-0560">Oxidoreductase</keyword>
<feature type="domain" description="Acyl-CoA dehydrogenase/oxidase C-terminal" evidence="6">
    <location>
        <begin position="190"/>
        <end position="314"/>
    </location>
</feature>
<gene>
    <name evidence="8" type="ORF">FB470_006718</name>
</gene>
<evidence type="ECO:0000256" key="5">
    <source>
        <dbReference type="ARBA" id="ARBA00023002"/>
    </source>
</evidence>
<dbReference type="EMBL" id="JAUSUT010000001">
    <property type="protein sequence ID" value="MDQ0382724.1"/>
    <property type="molecule type" value="Genomic_DNA"/>
</dbReference>
<dbReference type="RefSeq" id="WP_306998152.1">
    <property type="nucleotide sequence ID" value="NZ_JAUSUT010000001.1"/>
</dbReference>
<dbReference type="SUPFAM" id="SSF47203">
    <property type="entry name" value="Acyl-CoA dehydrogenase C-terminal domain-like"/>
    <property type="match status" value="1"/>
</dbReference>
<keyword evidence="9" id="KW-1185">Reference proteome</keyword>
<protein>
    <submittedName>
        <fullName evidence="8">Alkylation response protein AidB-like acyl-CoA dehydrogenase</fullName>
    </submittedName>
</protein>
<accession>A0ABU0F561</accession>
<comment type="cofactor">
    <cofactor evidence="1">
        <name>FAD</name>
        <dbReference type="ChEBI" id="CHEBI:57692"/>
    </cofactor>
</comment>
<dbReference type="InterPro" id="IPR037069">
    <property type="entry name" value="AcylCoA_DH/ox_N_sf"/>
</dbReference>
<keyword evidence="4" id="KW-0274">FAD</keyword>
<dbReference type="Proteomes" id="UP001229651">
    <property type="component" value="Unassembled WGS sequence"/>
</dbReference>
<feature type="domain" description="Acyl-CoA dehydrogenase/oxidase N-terminal" evidence="7">
    <location>
        <begin position="9"/>
        <end position="91"/>
    </location>
</feature>
<keyword evidence="3" id="KW-0285">Flavoprotein</keyword>
<sequence length="333" mass="35246">MNLEYDDLERQLAESVREFCEDRFDRGTLRRFADDGQRPSKAFWKQAADQGWFSLRVPEEAGGAGLSMVHASLLFLEIGRALVTGPLLWTHLAATHLRGDEYAGAADGTLVVAGAVRVEGRPLLVEDLDVADVVLVVAGDEVVAAPAAQLEVKPRKSFDPTRTLYEITGLGATDRVGGPELARALRLEGAALTAAAAAGGADAVTGLAVEHAKSRTQFGRPLGSFQAVKHLCADMSVAAHAAESSALWAALHAAENGVESSAQEIHMAWLVATKRFLANSRTAVQVFGALGYTWEADVHLYLKRAHALSSAFGSAPQVALGIGQSLLAEGRTA</sequence>
<evidence type="ECO:0000256" key="1">
    <source>
        <dbReference type="ARBA" id="ARBA00001974"/>
    </source>
</evidence>
<evidence type="ECO:0000256" key="2">
    <source>
        <dbReference type="ARBA" id="ARBA00009347"/>
    </source>
</evidence>
<evidence type="ECO:0000256" key="4">
    <source>
        <dbReference type="ARBA" id="ARBA00022827"/>
    </source>
</evidence>
<comment type="similarity">
    <text evidence="2">Belongs to the acyl-CoA dehydrogenase family.</text>
</comment>
<dbReference type="SUPFAM" id="SSF56645">
    <property type="entry name" value="Acyl-CoA dehydrogenase NM domain-like"/>
    <property type="match status" value="1"/>
</dbReference>
<dbReference type="InterPro" id="IPR013786">
    <property type="entry name" value="AcylCoA_DH/ox_N"/>
</dbReference>
<dbReference type="InterPro" id="IPR009075">
    <property type="entry name" value="AcylCo_DH/oxidase_C"/>
</dbReference>
<dbReference type="InterPro" id="IPR009100">
    <property type="entry name" value="AcylCoA_DH/oxidase_NM_dom_sf"/>
</dbReference>
<evidence type="ECO:0000256" key="3">
    <source>
        <dbReference type="ARBA" id="ARBA00022630"/>
    </source>
</evidence>
<dbReference type="Pfam" id="PF00441">
    <property type="entry name" value="Acyl-CoA_dh_1"/>
    <property type="match status" value="1"/>
</dbReference>
<dbReference type="Gene3D" id="1.10.540.10">
    <property type="entry name" value="Acyl-CoA dehydrogenase/oxidase, N-terminal domain"/>
    <property type="match status" value="1"/>
</dbReference>
<evidence type="ECO:0000313" key="8">
    <source>
        <dbReference type="EMBL" id="MDQ0382724.1"/>
    </source>
</evidence>
<proteinExistence type="inferred from homology"/>